<protein>
    <submittedName>
        <fullName evidence="6">DNA primase</fullName>
    </submittedName>
</protein>
<evidence type="ECO:0000256" key="1">
    <source>
        <dbReference type="ARBA" id="ARBA00022741"/>
    </source>
</evidence>
<reference evidence="5 8" key="2">
    <citation type="journal article" date="2019" name="Nat. Med.">
        <title>A library of human gut bacterial isolates paired with longitudinal multiomics data enables mechanistic microbiome research.</title>
        <authorList>
            <person name="Poyet M."/>
            <person name="Groussin M."/>
            <person name="Gibbons S.M."/>
            <person name="Avila-Pacheco J."/>
            <person name="Jiang X."/>
            <person name="Kearney S.M."/>
            <person name="Perrotta A.R."/>
            <person name="Berdy B."/>
            <person name="Zhao S."/>
            <person name="Lieberman T.D."/>
            <person name="Swanson P.K."/>
            <person name="Smith M."/>
            <person name="Roesemann S."/>
            <person name="Alexander J.E."/>
            <person name="Rich S.A."/>
            <person name="Livny J."/>
            <person name="Vlamakis H."/>
            <person name="Clish C."/>
            <person name="Bullock K."/>
            <person name="Deik A."/>
            <person name="Scott J."/>
            <person name="Pierce K.A."/>
            <person name="Xavier R.J."/>
            <person name="Alm E.J."/>
        </authorList>
    </citation>
    <scope>NUCLEOTIDE SEQUENCE [LARGE SCALE GENOMIC DNA]</scope>
    <source>
        <strain evidence="5 8">BIOML-A21</strain>
    </source>
</reference>
<dbReference type="Pfam" id="PF19263">
    <property type="entry name" value="DUF5906"/>
    <property type="match status" value="1"/>
</dbReference>
<sequence length="485" mass="55820">MKAFNLKDAIGDELKRCVSTAERKYRTPKPGTCEAVLTELLKQIKSIDFRAKSGLPDEGKISRKIYVVVTVDEVLDVATANNWGLATRDGFIYIFNGEYWQPVGADDFKPFLAKAAMRMGVPVMESKYHMFKDELYKQFLSEANLQPPTRGNKVLINLKNGTFEISPDWQGLRDFDRDDFIKYQLSFEYDPKSVCPVFDKYLLRVLPDEDCRKVLAEYLGYIFINNLKLEKAVILYGSGANGKSVLFEIINAILGTENICSYSLQNLTKYDSYQRAELANKLLNYASEINGKLEASIFKQLVSGEPVEARQIYGKPFVMTDYGKLMFNCNELPKEVEQTNAFFRRFIIIPFSETIPPEEQDPELANKIIGQELSGVFNWILEGLRRLLVNKKFTQSMKVKEQIDKYRMESDSVAMYVGEYSYVPSNRCSYSLKAIYDEYKAYSLDNGYKSVSIRTFSERLRMLGFYGEKKMNGRIIYAIRESQKK</sequence>
<feature type="domain" description="SF3 helicase" evidence="4">
    <location>
        <begin position="210"/>
        <end position="364"/>
    </location>
</feature>
<dbReference type="PROSITE" id="PS51206">
    <property type="entry name" value="SF3_HELICASE_1"/>
    <property type="match status" value="1"/>
</dbReference>
<dbReference type="GO" id="GO:0005524">
    <property type="term" value="F:ATP binding"/>
    <property type="evidence" value="ECO:0007669"/>
    <property type="project" value="UniProtKB-KW"/>
</dbReference>
<accession>A0A414FML1</accession>
<evidence type="ECO:0000313" key="8">
    <source>
        <dbReference type="Proteomes" id="UP000491168"/>
    </source>
</evidence>
<keyword evidence="3" id="KW-0067">ATP-binding</keyword>
<name>A0A414FML1_9BACE</name>
<dbReference type="Gene3D" id="3.40.50.300">
    <property type="entry name" value="P-loop containing nucleotide triphosphate hydrolases"/>
    <property type="match status" value="1"/>
</dbReference>
<keyword evidence="1" id="KW-0547">Nucleotide-binding</keyword>
<dbReference type="Proteomes" id="UP000284689">
    <property type="component" value="Unassembled WGS sequence"/>
</dbReference>
<dbReference type="SUPFAM" id="SSF52540">
    <property type="entry name" value="P-loop containing nucleoside triphosphate hydrolases"/>
    <property type="match status" value="1"/>
</dbReference>
<gene>
    <name evidence="6" type="ORF">DW794_06735</name>
    <name evidence="5" type="ORF">F2Y35_16415</name>
</gene>
<dbReference type="AlphaFoldDB" id="A0A414FML1"/>
<dbReference type="InterPro" id="IPR014818">
    <property type="entry name" value="Phage/plasmid_primase_P4_C"/>
</dbReference>
<proteinExistence type="predicted"/>
<evidence type="ECO:0000313" key="6">
    <source>
        <dbReference type="EMBL" id="RHD50172.1"/>
    </source>
</evidence>
<dbReference type="NCBIfam" id="TIGR01613">
    <property type="entry name" value="primase_Cterm"/>
    <property type="match status" value="1"/>
</dbReference>
<dbReference type="EMBL" id="QSJD01000008">
    <property type="protein sequence ID" value="RHD50172.1"/>
    <property type="molecule type" value="Genomic_DNA"/>
</dbReference>
<evidence type="ECO:0000256" key="2">
    <source>
        <dbReference type="ARBA" id="ARBA00022801"/>
    </source>
</evidence>
<evidence type="ECO:0000313" key="5">
    <source>
        <dbReference type="EMBL" id="KAA5489287.1"/>
    </source>
</evidence>
<organism evidence="6 7">
    <name type="scientific">Bacteroides caccae</name>
    <dbReference type="NCBI Taxonomy" id="47678"/>
    <lineage>
        <taxon>Bacteria</taxon>
        <taxon>Pseudomonadati</taxon>
        <taxon>Bacteroidota</taxon>
        <taxon>Bacteroidia</taxon>
        <taxon>Bacteroidales</taxon>
        <taxon>Bacteroidaceae</taxon>
        <taxon>Bacteroides</taxon>
    </lineage>
</organism>
<dbReference type="InterPro" id="IPR006500">
    <property type="entry name" value="Helicase_put_C_phage/plasmid"/>
</dbReference>
<dbReference type="PANTHER" id="PTHR35372:SF2">
    <property type="entry name" value="SF3 HELICASE DOMAIN-CONTAINING PROTEIN"/>
    <property type="match status" value="1"/>
</dbReference>
<evidence type="ECO:0000256" key="3">
    <source>
        <dbReference type="ARBA" id="ARBA00022840"/>
    </source>
</evidence>
<reference evidence="6 7" key="1">
    <citation type="submission" date="2018-08" db="EMBL/GenBank/DDBJ databases">
        <title>A genome reference for cultivated species of the human gut microbiota.</title>
        <authorList>
            <person name="Zou Y."/>
            <person name="Xue W."/>
            <person name="Luo G."/>
        </authorList>
    </citation>
    <scope>NUCLEOTIDE SEQUENCE [LARGE SCALE GENOMIC DNA]</scope>
    <source>
        <strain evidence="6 7">AM31-16AC</strain>
    </source>
</reference>
<dbReference type="Proteomes" id="UP000491168">
    <property type="component" value="Unassembled WGS sequence"/>
</dbReference>
<keyword evidence="2" id="KW-0378">Hydrolase</keyword>
<evidence type="ECO:0000259" key="4">
    <source>
        <dbReference type="PROSITE" id="PS51206"/>
    </source>
</evidence>
<dbReference type="InterPro" id="IPR045455">
    <property type="entry name" value="NrS-1_pol-like_helicase"/>
</dbReference>
<dbReference type="InterPro" id="IPR014015">
    <property type="entry name" value="Helicase_SF3_DNA-vir"/>
</dbReference>
<dbReference type="RefSeq" id="WP_122264354.1">
    <property type="nucleotide sequence ID" value="NZ_QSJD01000008.1"/>
</dbReference>
<dbReference type="PANTHER" id="PTHR35372">
    <property type="entry name" value="ATP BINDING PROTEIN-RELATED"/>
    <property type="match status" value="1"/>
</dbReference>
<dbReference type="Pfam" id="PF08706">
    <property type="entry name" value="D5_N"/>
    <property type="match status" value="1"/>
</dbReference>
<dbReference type="GO" id="GO:0016787">
    <property type="term" value="F:hydrolase activity"/>
    <property type="evidence" value="ECO:0007669"/>
    <property type="project" value="UniProtKB-KW"/>
</dbReference>
<evidence type="ECO:0000313" key="7">
    <source>
        <dbReference type="Proteomes" id="UP000284689"/>
    </source>
</evidence>
<dbReference type="InterPro" id="IPR051620">
    <property type="entry name" value="ORF904-like_C"/>
</dbReference>
<dbReference type="EMBL" id="VVYF01000017">
    <property type="protein sequence ID" value="KAA5489287.1"/>
    <property type="molecule type" value="Genomic_DNA"/>
</dbReference>
<dbReference type="InterPro" id="IPR027417">
    <property type="entry name" value="P-loop_NTPase"/>
</dbReference>
<comment type="caution">
    <text evidence="6">The sequence shown here is derived from an EMBL/GenBank/DDBJ whole genome shotgun (WGS) entry which is preliminary data.</text>
</comment>